<reference evidence="1 2" key="1">
    <citation type="journal article" date="2015" name="Genome Announc.">
        <title>Draft Genome Sequence of Cyanobacterium Hassallia byssoidea Strain VB512170, Isolated from Monuments in India.</title>
        <authorList>
            <person name="Singh D."/>
            <person name="Chandrababunaidu M.M."/>
            <person name="Panda A."/>
            <person name="Sen D."/>
            <person name="Bhattacharyya S."/>
            <person name="Adhikary S.P."/>
            <person name="Tripathy S."/>
        </authorList>
    </citation>
    <scope>NUCLEOTIDE SEQUENCE [LARGE SCALE GENOMIC DNA]</scope>
    <source>
        <strain evidence="1 2">VB512170</strain>
    </source>
</reference>
<accession>A0A846H6U0</accession>
<keyword evidence="2" id="KW-1185">Reference proteome</keyword>
<sequence length="56" mass="6807">MRKLTRVNRQIFSLFADIAKNYGKFPPHRVFIKHWSDVTSLIWLKQRAHRQRGFLP</sequence>
<evidence type="ECO:0000313" key="1">
    <source>
        <dbReference type="EMBL" id="NEU73072.1"/>
    </source>
</evidence>
<dbReference type="AlphaFoldDB" id="A0A846H6U0"/>
<evidence type="ECO:0000313" key="2">
    <source>
        <dbReference type="Proteomes" id="UP000031549"/>
    </source>
</evidence>
<organism evidence="1 2">
    <name type="scientific">Hassallia byssoidea VB512170</name>
    <dbReference type="NCBI Taxonomy" id="1304833"/>
    <lineage>
        <taxon>Bacteria</taxon>
        <taxon>Bacillati</taxon>
        <taxon>Cyanobacteriota</taxon>
        <taxon>Cyanophyceae</taxon>
        <taxon>Nostocales</taxon>
        <taxon>Tolypothrichaceae</taxon>
        <taxon>Hassallia</taxon>
    </lineage>
</organism>
<proteinExistence type="predicted"/>
<comment type="caution">
    <text evidence="1">The sequence shown here is derived from an EMBL/GenBank/DDBJ whole genome shotgun (WGS) entry which is preliminary data.</text>
</comment>
<name>A0A846H6U0_9CYAN</name>
<protein>
    <submittedName>
        <fullName evidence="1">Uncharacterized protein</fullName>
    </submittedName>
</protein>
<dbReference type="EMBL" id="JTCM02000018">
    <property type="protein sequence ID" value="NEU73072.1"/>
    <property type="molecule type" value="Genomic_DNA"/>
</dbReference>
<dbReference type="RefSeq" id="WP_163518797.1">
    <property type="nucleotide sequence ID" value="NZ_JTCM02000018.1"/>
</dbReference>
<dbReference type="Proteomes" id="UP000031549">
    <property type="component" value="Unassembled WGS sequence"/>
</dbReference>
<gene>
    <name evidence="1" type="ORF">PI95_010995</name>
</gene>